<feature type="region of interest" description="Disordered" evidence="7">
    <location>
        <begin position="563"/>
        <end position="645"/>
    </location>
</feature>
<dbReference type="GO" id="GO:0030141">
    <property type="term" value="C:secretory granule"/>
    <property type="evidence" value="ECO:0007669"/>
    <property type="project" value="TreeGrafter"/>
</dbReference>
<evidence type="ECO:0008006" key="12">
    <source>
        <dbReference type="Google" id="ProtNLM"/>
    </source>
</evidence>
<keyword evidence="3" id="KW-0597">Phosphoprotein</keyword>
<feature type="compositionally biased region" description="Polar residues" evidence="7">
    <location>
        <begin position="421"/>
        <end position="433"/>
    </location>
</feature>
<evidence type="ECO:0000256" key="6">
    <source>
        <dbReference type="SAM" id="Coils"/>
    </source>
</evidence>
<dbReference type="InterPro" id="IPR000008">
    <property type="entry name" value="C2_dom"/>
</dbReference>
<feature type="compositionally biased region" description="Pro residues" evidence="7">
    <location>
        <begin position="534"/>
        <end position="544"/>
    </location>
</feature>
<feature type="compositionally biased region" description="Low complexity" evidence="7">
    <location>
        <begin position="852"/>
        <end position="864"/>
    </location>
</feature>
<dbReference type="Gene3D" id="2.60.40.150">
    <property type="entry name" value="C2 domain"/>
    <property type="match status" value="1"/>
</dbReference>
<feature type="compositionally biased region" description="Basic and acidic residues" evidence="7">
    <location>
        <begin position="789"/>
        <end position="800"/>
    </location>
</feature>
<evidence type="ECO:0000256" key="1">
    <source>
        <dbReference type="ARBA" id="ARBA00004172"/>
    </source>
</evidence>
<keyword evidence="6" id="KW-0175">Coiled coil</keyword>
<feature type="compositionally biased region" description="Basic and acidic residues" evidence="7">
    <location>
        <begin position="470"/>
        <end position="487"/>
    </location>
</feature>
<dbReference type="InterPro" id="IPR035892">
    <property type="entry name" value="C2_domain_sf"/>
</dbReference>
<dbReference type="Pfam" id="PF09457">
    <property type="entry name" value="RBD-FIP"/>
    <property type="match status" value="1"/>
</dbReference>
<keyword evidence="11" id="KW-1185">Reference proteome</keyword>
<dbReference type="AlphaFoldDB" id="A0A8T3CKY1"/>
<dbReference type="GO" id="GO:0045335">
    <property type="term" value="C:phagocytic vesicle"/>
    <property type="evidence" value="ECO:0007669"/>
    <property type="project" value="TreeGrafter"/>
</dbReference>
<organism evidence="10 11">
    <name type="scientific">Albula goreensis</name>
    <dbReference type="NCBI Taxonomy" id="1534307"/>
    <lineage>
        <taxon>Eukaryota</taxon>
        <taxon>Metazoa</taxon>
        <taxon>Chordata</taxon>
        <taxon>Craniata</taxon>
        <taxon>Vertebrata</taxon>
        <taxon>Euteleostomi</taxon>
        <taxon>Actinopterygii</taxon>
        <taxon>Neopterygii</taxon>
        <taxon>Teleostei</taxon>
        <taxon>Albuliformes</taxon>
        <taxon>Albulidae</taxon>
        <taxon>Albula</taxon>
    </lineage>
</organism>
<evidence type="ECO:0000256" key="5">
    <source>
        <dbReference type="ARBA" id="ARBA00022927"/>
    </source>
</evidence>
<reference evidence="10" key="1">
    <citation type="submission" date="2021-01" db="EMBL/GenBank/DDBJ databases">
        <authorList>
            <person name="Zahm M."/>
            <person name="Roques C."/>
            <person name="Cabau C."/>
            <person name="Klopp C."/>
            <person name="Donnadieu C."/>
            <person name="Jouanno E."/>
            <person name="Lampietro C."/>
            <person name="Louis A."/>
            <person name="Herpin A."/>
            <person name="Echchiki A."/>
            <person name="Berthelot C."/>
            <person name="Parey E."/>
            <person name="Roest-Crollius H."/>
            <person name="Braasch I."/>
            <person name="Postlethwait J."/>
            <person name="Bobe J."/>
            <person name="Montfort J."/>
            <person name="Bouchez O."/>
            <person name="Begum T."/>
            <person name="Mejri S."/>
            <person name="Adams A."/>
            <person name="Chen W.-J."/>
            <person name="Guiguen Y."/>
        </authorList>
    </citation>
    <scope>NUCLEOTIDE SEQUENCE</scope>
    <source>
        <tissue evidence="10">Blood</tissue>
    </source>
</reference>
<dbReference type="GO" id="GO:0055037">
    <property type="term" value="C:recycling endosome"/>
    <property type="evidence" value="ECO:0007669"/>
    <property type="project" value="UniProtKB-SubCell"/>
</dbReference>
<keyword evidence="4" id="KW-0967">Endosome</keyword>
<name>A0A8T3CKY1_9TELE</name>
<feature type="region of interest" description="Disordered" evidence="7">
    <location>
        <begin position="662"/>
        <end position="720"/>
    </location>
</feature>
<feature type="compositionally biased region" description="Polar residues" evidence="7">
    <location>
        <begin position="249"/>
        <end position="263"/>
    </location>
</feature>
<dbReference type="SUPFAM" id="SSF144270">
    <property type="entry name" value="Eferin C-derminal domain-like"/>
    <property type="match status" value="1"/>
</dbReference>
<dbReference type="PROSITE" id="PS51511">
    <property type="entry name" value="FIP_RBD"/>
    <property type="match status" value="1"/>
</dbReference>
<keyword evidence="2" id="KW-0813">Transport</keyword>
<feature type="compositionally biased region" description="Pro residues" evidence="7">
    <location>
        <begin position="581"/>
        <end position="595"/>
    </location>
</feature>
<evidence type="ECO:0000256" key="4">
    <source>
        <dbReference type="ARBA" id="ARBA00022753"/>
    </source>
</evidence>
<dbReference type="PANTHER" id="PTHR15746:SF14">
    <property type="entry name" value="RAB11 FAMILY-INTERACTING PROTEIN 5"/>
    <property type="match status" value="1"/>
</dbReference>
<feature type="compositionally biased region" description="Polar residues" evidence="7">
    <location>
        <begin position="916"/>
        <end position="927"/>
    </location>
</feature>
<dbReference type="GO" id="GO:0005739">
    <property type="term" value="C:mitochondrion"/>
    <property type="evidence" value="ECO:0007669"/>
    <property type="project" value="TreeGrafter"/>
</dbReference>
<evidence type="ECO:0000259" key="8">
    <source>
        <dbReference type="PROSITE" id="PS50004"/>
    </source>
</evidence>
<evidence type="ECO:0000256" key="3">
    <source>
        <dbReference type="ARBA" id="ARBA00022553"/>
    </source>
</evidence>
<accession>A0A8T3CKY1</accession>
<feature type="compositionally biased region" description="Polar residues" evidence="7">
    <location>
        <begin position="488"/>
        <end position="500"/>
    </location>
</feature>
<evidence type="ECO:0000259" key="9">
    <source>
        <dbReference type="PROSITE" id="PS51511"/>
    </source>
</evidence>
<dbReference type="InterPro" id="IPR019018">
    <property type="entry name" value="Rab-bd_FIP-RBD"/>
</dbReference>
<comment type="caution">
    <text evidence="10">The sequence shown here is derived from an EMBL/GenBank/DDBJ whole genome shotgun (WGS) entry which is preliminary data.</text>
</comment>
<dbReference type="Pfam" id="PF00168">
    <property type="entry name" value="C2"/>
    <property type="match status" value="1"/>
</dbReference>
<feature type="region of interest" description="Disordered" evidence="7">
    <location>
        <begin position="962"/>
        <end position="984"/>
    </location>
</feature>
<dbReference type="GO" id="GO:0005769">
    <property type="term" value="C:early endosome"/>
    <property type="evidence" value="ECO:0007669"/>
    <property type="project" value="TreeGrafter"/>
</dbReference>
<keyword evidence="5" id="KW-0653">Protein transport</keyword>
<dbReference type="GO" id="GO:0045055">
    <property type="term" value="P:regulated exocytosis"/>
    <property type="evidence" value="ECO:0007669"/>
    <property type="project" value="TreeGrafter"/>
</dbReference>
<dbReference type="GO" id="GO:0031267">
    <property type="term" value="F:small GTPase binding"/>
    <property type="evidence" value="ECO:0007669"/>
    <property type="project" value="InterPro"/>
</dbReference>
<feature type="compositionally biased region" description="Basic and acidic residues" evidence="7">
    <location>
        <begin position="393"/>
        <end position="404"/>
    </location>
</feature>
<gene>
    <name evidence="10" type="ORF">AGOR_G00234910</name>
</gene>
<evidence type="ECO:0000313" key="11">
    <source>
        <dbReference type="Proteomes" id="UP000829720"/>
    </source>
</evidence>
<feature type="compositionally biased region" description="Polar residues" evidence="7">
    <location>
        <begin position="628"/>
        <end position="645"/>
    </location>
</feature>
<dbReference type="EMBL" id="JAERUA010000023">
    <property type="protein sequence ID" value="KAI1883764.1"/>
    <property type="molecule type" value="Genomic_DNA"/>
</dbReference>
<feature type="region of interest" description="Disordered" evidence="7">
    <location>
        <begin position="747"/>
        <end position="946"/>
    </location>
</feature>
<feature type="domain" description="FIP-RBD" evidence="9">
    <location>
        <begin position="998"/>
        <end position="1060"/>
    </location>
</feature>
<dbReference type="GO" id="GO:0015031">
    <property type="term" value="P:protein transport"/>
    <property type="evidence" value="ECO:0007669"/>
    <property type="project" value="UniProtKB-KW"/>
</dbReference>
<proteinExistence type="predicted"/>
<protein>
    <recommendedName>
        <fullName evidence="12">Rab11 family-interacting protein 5</fullName>
    </recommendedName>
</protein>
<feature type="compositionally biased region" description="Basic and acidic residues" evidence="7">
    <location>
        <begin position="817"/>
        <end position="828"/>
    </location>
</feature>
<dbReference type="PANTHER" id="PTHR15746">
    <property type="entry name" value="RAB11-RELATED"/>
    <property type="match status" value="1"/>
</dbReference>
<sequence>MSFINLDDDQRWVPTHVQVTVLRGRGLRAKGKHGTSDVYTVIQVGKEKFTTAVVEKTTAPEWTEECAFELLPGVLEEGGLSAYPPGSSDLVLTVMHRALIGPDVFLGHVVLPLDKVFQDKICLRNEWYKLRSKSGRKEKERGELQITVQFTRNNLTASMFDLSVKDKPRSAFGKLKDRMTGKKWGDSESASAIVPGGYAVLSGGGRRLSGEDGKEEEEGKRSKVKSFFLKGKLRRSSDAQSSTSLASECSMTSSPGGSLSPTAGINMLVSDLSNSPSENSNYPTDSSPVHPVQPPPKVMTHKRAFSDEASRVTVALPRPRAVETLRAQSGVLSRSTLCINGSHVYGGEPSTSTSTLPPTLGLLQKCAPLSRSLQNLARRADDPRRSPSTARRWSFDRSGKEEKTTPAADAPSGQALLPATPSASTAVTGADPSSDSKKQKRNLFSQGRSESAGKGPDTPKGEQGQAPPPSEERYKGWFSAKDSHSKPSQEVSPMVETSTDVHCHPSPRSPNHLPPCSSPASASPGSVHHANPFTPSPATPPISPSNPFFTRLQCNPFYEELLADQAQKTASPTPPCLSRSPPWPSAPSPSWPGSPSPALHTVPQGKFIPRRERPVGVSRQRSLPALLTGQSNSSPNPFSTRSMSESGCEWDESFEAFATSRLKSPRGPAHRMNSSPKEWSVGGIAEETIPNDVSVTSGRAPPLPPRRPVRTPVKEGRRDSWLDRAQELAVKKEACLLSQTDAASMLHRRVGDSRRNAPCSSQLPPSDREAEGVQTAKPLMTPSDLSSRQAHERPRMRLPEKSASLENYGSLRMSGEGTRKMSFEDLHAKVAPSLRSRSGIDGTSPGLTLHGSAPRASSAPSPVAKTNAPSALFPLPTPIPPTVRQPAETARAAVPSSTASPAIGSARTVLPKETRPATSSLSRQESSPHLVKPLTSSAPKGEKKIEGRSVLVSGLEKLKSTIHPGRASQPGESEAEREKSLSESAAQYSHLTNNEIIALLLQREAELEKQGAEFERQEALLEKREVELKKMKVQVRDLEDYIDRLLVRIMEQTPTLLQVRSRYK</sequence>
<dbReference type="SUPFAM" id="SSF49562">
    <property type="entry name" value="C2 domain (Calcium/lipid-binding domain, CaLB)"/>
    <property type="match status" value="1"/>
</dbReference>
<dbReference type="InterPro" id="IPR037245">
    <property type="entry name" value="FIP-RBD_C_sf"/>
</dbReference>
<dbReference type="Proteomes" id="UP000829720">
    <property type="component" value="Unassembled WGS sequence"/>
</dbReference>
<dbReference type="PROSITE" id="PS50004">
    <property type="entry name" value="C2"/>
    <property type="match status" value="1"/>
</dbReference>
<evidence type="ECO:0000256" key="2">
    <source>
        <dbReference type="ARBA" id="ARBA00022448"/>
    </source>
</evidence>
<dbReference type="SMART" id="SM00239">
    <property type="entry name" value="C2"/>
    <property type="match status" value="1"/>
</dbReference>
<feature type="domain" description="C2" evidence="8">
    <location>
        <begin position="1"/>
        <end position="128"/>
    </location>
</feature>
<feature type="region of interest" description="Disordered" evidence="7">
    <location>
        <begin position="239"/>
        <end position="298"/>
    </location>
</feature>
<dbReference type="Gene3D" id="1.20.5.2440">
    <property type="match status" value="1"/>
</dbReference>
<dbReference type="OrthoDB" id="8956628at2759"/>
<feature type="region of interest" description="Disordered" evidence="7">
    <location>
        <begin position="375"/>
        <end position="549"/>
    </location>
</feature>
<evidence type="ECO:0000313" key="10">
    <source>
        <dbReference type="EMBL" id="KAI1883764.1"/>
    </source>
</evidence>
<dbReference type="InterPro" id="IPR037789">
    <property type="entry name" value="FIP_classI"/>
</dbReference>
<feature type="coiled-coil region" evidence="6">
    <location>
        <begin position="997"/>
        <end position="1048"/>
    </location>
</feature>
<feature type="compositionally biased region" description="Polar residues" evidence="7">
    <location>
        <begin position="271"/>
        <end position="287"/>
    </location>
</feature>
<evidence type="ECO:0000256" key="7">
    <source>
        <dbReference type="SAM" id="MobiDB-lite"/>
    </source>
</evidence>
<dbReference type="FunFam" id="2.60.40.150:FF:000070">
    <property type="entry name" value="rab11 family-interacting protein 2 isoform X1"/>
    <property type="match status" value="1"/>
</dbReference>
<comment type="subcellular location">
    <subcellularLocation>
        <location evidence="1">Recycling endosome</location>
    </subcellularLocation>
</comment>